<protein>
    <submittedName>
        <fullName evidence="1">WSSV201</fullName>
    </submittedName>
</protein>
<sequence length="173" mass="19692">MWQGTISSPSTHSPHHMMTSVVSKDLFRMYIPYIISLYEKMTGVAGVKVVDLFQCPGCKSGMLNLKGRCYEFSNLCKRMILPYTSTHCSSLFDATINRAELVLLLEFLQYDFETARRIAHGAKDIPHVYNKVVKNVKDLDRLCALYCYKCVSPVVCDEPNESTDYEMVDVTPL</sequence>
<proteinExistence type="predicted"/>
<name>A0A2I6SBV3_9VIRU</name>
<organism evidence="1">
    <name type="scientific">White spot syndrome virus</name>
    <dbReference type="NCBI Taxonomy" id="342409"/>
    <lineage>
        <taxon>Viruses</taxon>
        <taxon>Viruses incertae sedis</taxon>
        <taxon>Naldaviricetes</taxon>
        <taxon>Nimaviridae</taxon>
        <taxon>Whispovirus</taxon>
    </lineage>
</organism>
<evidence type="ECO:0000313" key="1">
    <source>
        <dbReference type="EMBL" id="AUO15031.1"/>
    </source>
</evidence>
<accession>A0A2I6SBV3</accession>
<reference evidence="1" key="1">
    <citation type="submission" date="2017-12" db="EMBL/GenBank/DDBJ databases">
        <authorList>
            <person name="Katneni V.K."/>
            <person name="Shekhar M.S."/>
            <person name="Otta S.K."/>
            <person name="Karthic K."/>
            <person name="Jangam A.K."/>
            <person name="Gopikrishna G."/>
            <person name="Vijayan K.K."/>
        </authorList>
    </citation>
    <scope>NUCLEOTIDE SEQUENCE [LARGE SCALE GENOMIC DNA]</scope>
    <source>
        <strain evidence="1">IN_AP4RU</strain>
    </source>
</reference>
<dbReference type="EMBL" id="MG702567">
    <property type="protein sequence ID" value="AUO15031.1"/>
    <property type="molecule type" value="Genomic_DNA"/>
</dbReference>
<dbReference type="Proteomes" id="UP000267352">
    <property type="component" value="Segment"/>
</dbReference>
<reference evidence="1" key="2">
    <citation type="journal article" date="2018" name="Genome Announc.">
        <title>First Report of a Complete Genome Sequence of White spot syndrome virus from India.</title>
        <authorList>
            <person name="Vinaya Kumar K."/>
            <person name="Shekhar M.S."/>
            <person name="Otta S.K."/>
            <person name="Karthic K."/>
            <person name="Ashok Kumar J."/>
            <person name="Gopikrishna G."/>
            <person name="Vijayan K.K."/>
        </authorList>
    </citation>
    <scope>NUCLEOTIDE SEQUENCE</scope>
    <source>
        <strain evidence="1">IN_AP4RU</strain>
    </source>
</reference>